<sequence>MKSRIFSLKSKDYKLVSPLFLRLIIGSGFLIHGWAKLHSGSPAGFEKLLILLGIPLAHLMAWITPIVEMLGGLAILLGFLSGMTAIPLILTMLVALFSVHIKNGFSSINTIGLDSNGPVFGQPGYEINLLYIAGLLSLMFTGSGIFSLDKFIVAKRSK</sequence>
<evidence type="ECO:0000256" key="5">
    <source>
        <dbReference type="ARBA" id="ARBA00022989"/>
    </source>
</evidence>
<feature type="transmembrane region" description="Helical" evidence="7">
    <location>
        <begin position="74"/>
        <end position="97"/>
    </location>
</feature>
<evidence type="ECO:0000256" key="1">
    <source>
        <dbReference type="ARBA" id="ARBA00004651"/>
    </source>
</evidence>
<keyword evidence="9" id="KW-1185">Reference proteome</keyword>
<dbReference type="PANTHER" id="PTHR33452:SF1">
    <property type="entry name" value="INNER MEMBRANE PROTEIN YPHA-RELATED"/>
    <property type="match status" value="1"/>
</dbReference>
<evidence type="ECO:0000256" key="4">
    <source>
        <dbReference type="ARBA" id="ARBA00022692"/>
    </source>
</evidence>
<dbReference type="InterPro" id="IPR032808">
    <property type="entry name" value="DoxX"/>
</dbReference>
<dbReference type="Proteomes" id="UP000252081">
    <property type="component" value="Unassembled WGS sequence"/>
</dbReference>
<feature type="transmembrane region" description="Helical" evidence="7">
    <location>
        <begin position="20"/>
        <end position="37"/>
    </location>
</feature>
<dbReference type="PANTHER" id="PTHR33452">
    <property type="entry name" value="OXIDOREDUCTASE CATD-RELATED"/>
    <property type="match status" value="1"/>
</dbReference>
<keyword evidence="6 7" id="KW-0472">Membrane</keyword>
<feature type="transmembrane region" description="Helical" evidence="7">
    <location>
        <begin position="49"/>
        <end position="67"/>
    </location>
</feature>
<dbReference type="OrthoDB" id="9808524at2"/>
<organism evidence="8 9">
    <name type="scientific">Pedobacter miscanthi</name>
    <dbReference type="NCBI Taxonomy" id="2259170"/>
    <lineage>
        <taxon>Bacteria</taxon>
        <taxon>Pseudomonadati</taxon>
        <taxon>Bacteroidota</taxon>
        <taxon>Sphingobacteriia</taxon>
        <taxon>Sphingobacteriales</taxon>
        <taxon>Sphingobacteriaceae</taxon>
        <taxon>Pedobacter</taxon>
    </lineage>
</organism>
<dbReference type="Pfam" id="PF07681">
    <property type="entry name" value="DoxX"/>
    <property type="match status" value="1"/>
</dbReference>
<evidence type="ECO:0000256" key="6">
    <source>
        <dbReference type="ARBA" id="ARBA00023136"/>
    </source>
</evidence>
<name>A0A366L225_9SPHI</name>
<evidence type="ECO:0000313" key="8">
    <source>
        <dbReference type="EMBL" id="RBQ07917.1"/>
    </source>
</evidence>
<comment type="subcellular location">
    <subcellularLocation>
        <location evidence="1">Cell membrane</location>
        <topology evidence="1">Multi-pass membrane protein</topology>
    </subcellularLocation>
</comment>
<protein>
    <submittedName>
        <fullName evidence="8">DoxX family protein</fullName>
    </submittedName>
</protein>
<reference evidence="8 9" key="1">
    <citation type="submission" date="2018-07" db="EMBL/GenBank/DDBJ databases">
        <title>A draft genome of a endophytic bacteria, a new species of Pedobacter.</title>
        <authorList>
            <person name="Zhang Z.D."/>
            <person name="Chen Z.J."/>
        </authorList>
    </citation>
    <scope>NUCLEOTIDE SEQUENCE [LARGE SCALE GENOMIC DNA]</scope>
    <source>
        <strain evidence="8 9">RS10</strain>
    </source>
</reference>
<feature type="transmembrane region" description="Helical" evidence="7">
    <location>
        <begin position="129"/>
        <end position="148"/>
    </location>
</feature>
<proteinExistence type="inferred from homology"/>
<comment type="similarity">
    <text evidence="2">Belongs to the DoxX family.</text>
</comment>
<accession>A0A366L225</accession>
<dbReference type="AlphaFoldDB" id="A0A366L225"/>
<dbReference type="GO" id="GO:0005886">
    <property type="term" value="C:plasma membrane"/>
    <property type="evidence" value="ECO:0007669"/>
    <property type="project" value="UniProtKB-SubCell"/>
</dbReference>
<evidence type="ECO:0000256" key="3">
    <source>
        <dbReference type="ARBA" id="ARBA00022475"/>
    </source>
</evidence>
<dbReference type="RefSeq" id="WP_113948677.1">
    <property type="nucleotide sequence ID" value="NZ_QNQU01000007.1"/>
</dbReference>
<keyword evidence="3" id="KW-1003">Cell membrane</keyword>
<comment type="caution">
    <text evidence="8">The sequence shown here is derived from an EMBL/GenBank/DDBJ whole genome shotgun (WGS) entry which is preliminary data.</text>
</comment>
<keyword evidence="4 7" id="KW-0812">Transmembrane</keyword>
<evidence type="ECO:0000313" key="9">
    <source>
        <dbReference type="Proteomes" id="UP000252081"/>
    </source>
</evidence>
<dbReference type="EMBL" id="QNQU01000007">
    <property type="protein sequence ID" value="RBQ07917.1"/>
    <property type="molecule type" value="Genomic_DNA"/>
</dbReference>
<evidence type="ECO:0000256" key="2">
    <source>
        <dbReference type="ARBA" id="ARBA00006679"/>
    </source>
</evidence>
<dbReference type="InterPro" id="IPR051907">
    <property type="entry name" value="DoxX-like_oxidoreductase"/>
</dbReference>
<keyword evidence="5 7" id="KW-1133">Transmembrane helix</keyword>
<evidence type="ECO:0000256" key="7">
    <source>
        <dbReference type="SAM" id="Phobius"/>
    </source>
</evidence>
<gene>
    <name evidence="8" type="ORF">DRW42_09975</name>
</gene>